<gene>
    <name evidence="3" type="ORF">D0863_03509</name>
</gene>
<comment type="caution">
    <text evidence="3">The sequence shown here is derived from an EMBL/GenBank/DDBJ whole genome shotgun (WGS) entry which is preliminary data.</text>
</comment>
<keyword evidence="2" id="KW-0472">Membrane</keyword>
<dbReference type="EMBL" id="QWIP01000084">
    <property type="protein sequence ID" value="RMY74015.1"/>
    <property type="molecule type" value="Genomic_DNA"/>
</dbReference>
<reference evidence="3 4" key="1">
    <citation type="journal article" date="2018" name="BMC Genomics">
        <title>Genomic evidence for intraspecific hybridization in a clonal and extremely halotolerant yeast.</title>
        <authorList>
            <person name="Gostincar C."/>
            <person name="Stajich J.E."/>
            <person name="Zupancic J."/>
            <person name="Zalar P."/>
            <person name="Gunde-Cimerman N."/>
        </authorList>
    </citation>
    <scope>NUCLEOTIDE SEQUENCE [LARGE SCALE GENOMIC DNA]</scope>
    <source>
        <strain evidence="3 4">EXF-2682</strain>
    </source>
</reference>
<keyword evidence="2" id="KW-0812">Transmembrane</keyword>
<evidence type="ECO:0000256" key="1">
    <source>
        <dbReference type="SAM" id="MobiDB-lite"/>
    </source>
</evidence>
<evidence type="ECO:0000313" key="3">
    <source>
        <dbReference type="EMBL" id="RMY74015.1"/>
    </source>
</evidence>
<dbReference type="OrthoDB" id="3937708at2759"/>
<sequence>MESSKSSYEYFAIAVLFVLFNMDDLFTMYAFWVLAATTALQRTFASPAPGQELSDILRRQNNADSTCQVFGLDFQDGGSYFLNSNSSQNFMASYQFRGCNDATADVMLVNMNNGDQYFCSSVPTVPDNATQVSTCPVQHGQLMTANYSIITLGNNGNGNPFAVQRDFVLNNQRLADRSVEISVVTTTSTVGPAQAPSSASASVGTAPPPTQTITQTDRITQTFTRWTETDTTSTHVVQKNNCFVIGMPKQDAPCTTLPAGLERGFGPRIRKREADFANPGVLEKRAPDPQTVTTTTTVPNGSTLTLTGEPSTTTVVQQSTATALTTVSTSGGPGEAQTSQAPSVQIETVKSYVVAYITKTMTITWRTETTIMPTGSPTPCNPPPQGGAAGKW</sequence>
<accession>A0A3M7EBJ6</accession>
<feature type="compositionally biased region" description="Low complexity" evidence="1">
    <location>
        <begin position="190"/>
        <end position="202"/>
    </location>
</feature>
<protein>
    <submittedName>
        <fullName evidence="3">Uncharacterized protein</fullName>
    </submittedName>
</protein>
<feature type="region of interest" description="Disordered" evidence="1">
    <location>
        <begin position="190"/>
        <end position="213"/>
    </location>
</feature>
<feature type="transmembrane region" description="Helical" evidence="2">
    <location>
        <begin position="12"/>
        <end position="34"/>
    </location>
</feature>
<dbReference type="AlphaFoldDB" id="A0A3M7EBJ6"/>
<dbReference type="VEuPathDB" id="FungiDB:BTJ68_02088"/>
<dbReference type="Proteomes" id="UP000269276">
    <property type="component" value="Unassembled WGS sequence"/>
</dbReference>
<name>A0A3M7EBJ6_HORWE</name>
<organism evidence="3 4">
    <name type="scientific">Hortaea werneckii</name>
    <name type="common">Black yeast</name>
    <name type="synonym">Cladosporium werneckii</name>
    <dbReference type="NCBI Taxonomy" id="91943"/>
    <lineage>
        <taxon>Eukaryota</taxon>
        <taxon>Fungi</taxon>
        <taxon>Dikarya</taxon>
        <taxon>Ascomycota</taxon>
        <taxon>Pezizomycotina</taxon>
        <taxon>Dothideomycetes</taxon>
        <taxon>Dothideomycetidae</taxon>
        <taxon>Mycosphaerellales</taxon>
        <taxon>Teratosphaeriaceae</taxon>
        <taxon>Hortaea</taxon>
    </lineage>
</organism>
<feature type="region of interest" description="Disordered" evidence="1">
    <location>
        <begin position="370"/>
        <end position="392"/>
    </location>
</feature>
<evidence type="ECO:0000256" key="2">
    <source>
        <dbReference type="SAM" id="Phobius"/>
    </source>
</evidence>
<keyword evidence="2" id="KW-1133">Transmembrane helix</keyword>
<proteinExistence type="predicted"/>
<evidence type="ECO:0000313" key="4">
    <source>
        <dbReference type="Proteomes" id="UP000269276"/>
    </source>
</evidence>